<feature type="region of interest" description="Disordered" evidence="2">
    <location>
        <begin position="320"/>
        <end position="343"/>
    </location>
</feature>
<dbReference type="SUPFAM" id="SSF53271">
    <property type="entry name" value="PRTase-like"/>
    <property type="match status" value="1"/>
</dbReference>
<accession>A0A7W9TPE1</accession>
<reference evidence="5 6" key="1">
    <citation type="submission" date="2020-08" db="EMBL/GenBank/DDBJ databases">
        <title>Genomic Encyclopedia of Type Strains, Phase IV (KMG-IV): sequencing the most valuable type-strain genomes for metagenomic binning, comparative biology and taxonomic classification.</title>
        <authorList>
            <person name="Goeker M."/>
        </authorList>
    </citation>
    <scope>NUCLEOTIDE SEQUENCE [LARGE SCALE GENOMIC DNA]</scope>
    <source>
        <strain evidence="5 6">DSM 12141</strain>
    </source>
</reference>
<dbReference type="Gene3D" id="3.40.50.2020">
    <property type="match status" value="1"/>
</dbReference>
<dbReference type="EMBL" id="JACHIB010000007">
    <property type="protein sequence ID" value="MBB6083367.1"/>
    <property type="molecule type" value="Genomic_DNA"/>
</dbReference>
<feature type="compositionally biased region" description="Basic and acidic residues" evidence="2">
    <location>
        <begin position="265"/>
        <end position="276"/>
    </location>
</feature>
<dbReference type="AlphaFoldDB" id="A0A7W9TPE1"/>
<evidence type="ECO:0000259" key="3">
    <source>
        <dbReference type="Pfam" id="PF00156"/>
    </source>
</evidence>
<dbReference type="Pfam" id="PF18912">
    <property type="entry name" value="DZR_2"/>
    <property type="match status" value="1"/>
</dbReference>
<sequence length="343" mass="36173">MLHLPIDRWRDWIAADCPGCGRRVGGQGLCPACLAHLRPDGARPRCPRCAHPLDEAGRCPDCGPRAPAYDRVVAAFDYAGLGRDLIHDYKIRRRLPLARLLADLLARAVEAGDVRLLRPHWIVPVPARREALLRRGFSPPAEVARLLARQLGLRYRLDGVRRVREGPRQAGLDRALRLRAQAGVFAVPEAGRRAPPARPAGDGLPGASADPAGPLAGQRIAVVDDVLTTGATLQAVAAALKDAGAARVEGWVLARAVVPHAVVPHADHGEASDGRAGESLGGGALREASGGRGLQAGSYNKGRRAGRCVRAGPAMHSRAALIDPVPCSTSSSSNPKSRPTPAT</sequence>
<dbReference type="InterPro" id="IPR051910">
    <property type="entry name" value="ComF/GntX_DNA_util-trans"/>
</dbReference>
<dbReference type="CDD" id="cd06223">
    <property type="entry name" value="PRTases_typeI"/>
    <property type="match status" value="1"/>
</dbReference>
<feature type="domain" description="Double zinc ribbon" evidence="4">
    <location>
        <begin position="16"/>
        <end position="62"/>
    </location>
</feature>
<evidence type="ECO:0000313" key="6">
    <source>
        <dbReference type="Proteomes" id="UP000541136"/>
    </source>
</evidence>
<protein>
    <submittedName>
        <fullName evidence="5">Putative amidophosphoribosyltransferase</fullName>
    </submittedName>
</protein>
<dbReference type="PANTHER" id="PTHR47505:SF1">
    <property type="entry name" value="DNA UTILIZATION PROTEIN YHGH"/>
    <property type="match status" value="1"/>
</dbReference>
<feature type="region of interest" description="Disordered" evidence="2">
    <location>
        <begin position="265"/>
        <end position="304"/>
    </location>
</feature>
<comment type="similarity">
    <text evidence="1">Belongs to the ComF/GntX family.</text>
</comment>
<dbReference type="PANTHER" id="PTHR47505">
    <property type="entry name" value="DNA UTILIZATION PROTEIN YHGH"/>
    <property type="match status" value="1"/>
</dbReference>
<evidence type="ECO:0000256" key="2">
    <source>
        <dbReference type="SAM" id="MobiDB-lite"/>
    </source>
</evidence>
<evidence type="ECO:0000256" key="1">
    <source>
        <dbReference type="ARBA" id="ARBA00008007"/>
    </source>
</evidence>
<feature type="domain" description="Phosphoribosyltransferase" evidence="3">
    <location>
        <begin position="145"/>
        <end position="254"/>
    </location>
</feature>
<gene>
    <name evidence="5" type="ORF">HNR28_001405</name>
</gene>
<keyword evidence="5" id="KW-0328">Glycosyltransferase</keyword>
<dbReference type="Proteomes" id="UP000541136">
    <property type="component" value="Unassembled WGS sequence"/>
</dbReference>
<dbReference type="InterPro" id="IPR029057">
    <property type="entry name" value="PRTase-like"/>
</dbReference>
<evidence type="ECO:0000259" key="4">
    <source>
        <dbReference type="Pfam" id="PF18912"/>
    </source>
</evidence>
<organism evidence="5 6">
    <name type="scientific">Castellaniella defragrans</name>
    <name type="common">Alcaligenes defragrans</name>
    <dbReference type="NCBI Taxonomy" id="75697"/>
    <lineage>
        <taxon>Bacteria</taxon>
        <taxon>Pseudomonadati</taxon>
        <taxon>Pseudomonadota</taxon>
        <taxon>Betaproteobacteria</taxon>
        <taxon>Burkholderiales</taxon>
        <taxon>Alcaligenaceae</taxon>
        <taxon>Castellaniella</taxon>
    </lineage>
</organism>
<keyword evidence="5" id="KW-0808">Transferase</keyword>
<feature type="compositionally biased region" description="Low complexity" evidence="2">
    <location>
        <begin position="324"/>
        <end position="343"/>
    </location>
</feature>
<dbReference type="Pfam" id="PF00156">
    <property type="entry name" value="Pribosyltran"/>
    <property type="match status" value="1"/>
</dbReference>
<name>A0A7W9TPE1_CASDE</name>
<proteinExistence type="inferred from homology"/>
<dbReference type="RefSeq" id="WP_151025123.1">
    <property type="nucleotide sequence ID" value="NZ_JACHIB010000007.1"/>
</dbReference>
<dbReference type="InterPro" id="IPR000836">
    <property type="entry name" value="PRTase_dom"/>
</dbReference>
<comment type="caution">
    <text evidence="5">The sequence shown here is derived from an EMBL/GenBank/DDBJ whole genome shotgun (WGS) entry which is preliminary data.</text>
</comment>
<dbReference type="GO" id="GO:0016757">
    <property type="term" value="F:glycosyltransferase activity"/>
    <property type="evidence" value="ECO:0007669"/>
    <property type="project" value="UniProtKB-KW"/>
</dbReference>
<evidence type="ECO:0000313" key="5">
    <source>
        <dbReference type="EMBL" id="MBB6083367.1"/>
    </source>
</evidence>
<feature type="compositionally biased region" description="Gly residues" evidence="2">
    <location>
        <begin position="279"/>
        <end position="294"/>
    </location>
</feature>
<feature type="region of interest" description="Disordered" evidence="2">
    <location>
        <begin position="190"/>
        <end position="211"/>
    </location>
</feature>
<dbReference type="InterPro" id="IPR044005">
    <property type="entry name" value="DZR_2"/>
</dbReference>